<keyword evidence="3" id="KW-1185">Reference proteome</keyword>
<dbReference type="AlphaFoldDB" id="A0A5R9IKD8"/>
<dbReference type="InterPro" id="IPR036278">
    <property type="entry name" value="Sialidase_sf"/>
</dbReference>
<sequence>MQSINVNKLFRKNGWFLSSALILISLCSGCANDQAPEPDNAAVQLVDYFADNGTGNPLAIVQHPAGEHHNGVTYVSYQGPFEDPYVAAYNHQTKEWLGPFRAGTSELGRRAERTKFDNHGKPTLLIDDAGYIHIFYGGHGGDKHHGDNPLGNVHHGANKHSISKKPLDISEWEEIDNISVFGTYNQALKMDNGDIYLFYRHGAHRSDWVYQKSTDNGRTFTPPVSFLKHKRRDDVNAVDSWYPWVGHGQGNDIIVSFDYHLCRDSSEHNQGRGHTAERHDIYYMSFDTESGDWTNVEGESLSIPLTREDAEQKTLVKSIDDLWTFNGSVHLDSQGYPHIAVNAGEDKGAKSGGPKLTRHFRWDGKQWLGGETVNGRESGQSRGDFMLSATNEVNYILASDYDKAGVIAWWHSKNGGDTFTQGKTLLTRKNSSFAITSIIKNAHPDALVLVAEKIQGNADRKIYLLGENGPVPRARQEATLEKDKSTFKQ</sequence>
<gene>
    <name evidence="2" type="ORF">FE810_07485</name>
</gene>
<reference evidence="2 3" key="1">
    <citation type="submission" date="2019-05" db="EMBL/GenBank/DDBJ databases">
        <title>Genome sequences of Thalassotalea litorea 1K03283.</title>
        <authorList>
            <person name="Zhang D."/>
        </authorList>
    </citation>
    <scope>NUCLEOTIDE SEQUENCE [LARGE SCALE GENOMIC DNA]</scope>
    <source>
        <strain evidence="2 3">MCCC 1K03283</strain>
    </source>
</reference>
<dbReference type="OrthoDB" id="3493799at2"/>
<accession>A0A5R9IKD8</accession>
<name>A0A5R9IKD8_9GAMM</name>
<evidence type="ECO:0008006" key="4">
    <source>
        <dbReference type="Google" id="ProtNLM"/>
    </source>
</evidence>
<evidence type="ECO:0000313" key="3">
    <source>
        <dbReference type="Proteomes" id="UP000307790"/>
    </source>
</evidence>
<evidence type="ECO:0000313" key="2">
    <source>
        <dbReference type="EMBL" id="TLU65752.1"/>
    </source>
</evidence>
<feature type="chain" id="PRO_5024330012" description="Exo-alpha-sialidase" evidence="1">
    <location>
        <begin position="34"/>
        <end position="489"/>
    </location>
</feature>
<organism evidence="2 3">
    <name type="scientific">Thalassotalea litorea</name>
    <dbReference type="NCBI Taxonomy" id="2020715"/>
    <lineage>
        <taxon>Bacteria</taxon>
        <taxon>Pseudomonadati</taxon>
        <taxon>Pseudomonadota</taxon>
        <taxon>Gammaproteobacteria</taxon>
        <taxon>Alteromonadales</taxon>
        <taxon>Colwelliaceae</taxon>
        <taxon>Thalassotalea</taxon>
    </lineage>
</organism>
<dbReference type="SUPFAM" id="SSF50939">
    <property type="entry name" value="Sialidases"/>
    <property type="match status" value="1"/>
</dbReference>
<evidence type="ECO:0000256" key="1">
    <source>
        <dbReference type="SAM" id="SignalP"/>
    </source>
</evidence>
<feature type="signal peptide" evidence="1">
    <location>
        <begin position="1"/>
        <end position="33"/>
    </location>
</feature>
<dbReference type="RefSeq" id="WP_138319413.1">
    <property type="nucleotide sequence ID" value="NZ_VCBC01000006.1"/>
</dbReference>
<dbReference type="EMBL" id="VCBC01000006">
    <property type="protein sequence ID" value="TLU65752.1"/>
    <property type="molecule type" value="Genomic_DNA"/>
</dbReference>
<proteinExistence type="predicted"/>
<protein>
    <recommendedName>
        <fullName evidence="4">Exo-alpha-sialidase</fullName>
    </recommendedName>
</protein>
<dbReference type="Proteomes" id="UP000307790">
    <property type="component" value="Unassembled WGS sequence"/>
</dbReference>
<keyword evidence="1" id="KW-0732">Signal</keyword>
<dbReference type="Pfam" id="PF15892">
    <property type="entry name" value="BNR_4"/>
    <property type="match status" value="1"/>
</dbReference>
<comment type="caution">
    <text evidence="2">The sequence shown here is derived from an EMBL/GenBank/DDBJ whole genome shotgun (WGS) entry which is preliminary data.</text>
</comment>